<dbReference type="InterPro" id="IPR032675">
    <property type="entry name" value="LRR_dom_sf"/>
</dbReference>
<dbReference type="PANTHER" id="PTHR34223:SF99">
    <property type="entry name" value="OS04G0440200 PROTEIN"/>
    <property type="match status" value="1"/>
</dbReference>
<feature type="non-terminal residue" evidence="1">
    <location>
        <position position="1"/>
    </location>
</feature>
<dbReference type="Proteomes" id="UP000324897">
    <property type="component" value="Unassembled WGS sequence"/>
</dbReference>
<evidence type="ECO:0000313" key="2">
    <source>
        <dbReference type="Proteomes" id="UP000324897"/>
    </source>
</evidence>
<dbReference type="AlphaFoldDB" id="A0A5J9TST3"/>
<dbReference type="OrthoDB" id="691290at2759"/>
<dbReference type="Gramene" id="TVU14422">
    <property type="protein sequence ID" value="TVU14422"/>
    <property type="gene ID" value="EJB05_37890"/>
</dbReference>
<dbReference type="SUPFAM" id="SSF52047">
    <property type="entry name" value="RNI-like"/>
    <property type="match status" value="1"/>
</dbReference>
<comment type="caution">
    <text evidence="1">The sequence shown here is derived from an EMBL/GenBank/DDBJ whole genome shotgun (WGS) entry which is preliminary data.</text>
</comment>
<evidence type="ECO:0008006" key="3">
    <source>
        <dbReference type="Google" id="ProtNLM"/>
    </source>
</evidence>
<accession>A0A5J9TST3</accession>
<proteinExistence type="predicted"/>
<organism evidence="1 2">
    <name type="scientific">Eragrostis curvula</name>
    <name type="common">weeping love grass</name>
    <dbReference type="NCBI Taxonomy" id="38414"/>
    <lineage>
        <taxon>Eukaryota</taxon>
        <taxon>Viridiplantae</taxon>
        <taxon>Streptophyta</taxon>
        <taxon>Embryophyta</taxon>
        <taxon>Tracheophyta</taxon>
        <taxon>Spermatophyta</taxon>
        <taxon>Magnoliopsida</taxon>
        <taxon>Liliopsida</taxon>
        <taxon>Poales</taxon>
        <taxon>Poaceae</taxon>
        <taxon>PACMAD clade</taxon>
        <taxon>Chloridoideae</taxon>
        <taxon>Eragrostideae</taxon>
        <taxon>Eragrostidinae</taxon>
        <taxon>Eragrostis</taxon>
    </lineage>
</organism>
<dbReference type="InterPro" id="IPR053197">
    <property type="entry name" value="F-box_SCFL_complex_component"/>
</dbReference>
<dbReference type="Gene3D" id="3.80.10.10">
    <property type="entry name" value="Ribonuclease Inhibitor"/>
    <property type="match status" value="1"/>
</dbReference>
<dbReference type="EMBL" id="RWGY01000031">
    <property type="protein sequence ID" value="TVU14422.1"/>
    <property type="molecule type" value="Genomic_DNA"/>
</dbReference>
<reference evidence="1 2" key="1">
    <citation type="journal article" date="2019" name="Sci. Rep.">
        <title>A high-quality genome of Eragrostis curvula grass provides insights into Poaceae evolution and supports new strategies to enhance forage quality.</title>
        <authorList>
            <person name="Carballo J."/>
            <person name="Santos B.A.C.M."/>
            <person name="Zappacosta D."/>
            <person name="Garbus I."/>
            <person name="Selva J.P."/>
            <person name="Gallo C.A."/>
            <person name="Diaz A."/>
            <person name="Albertini E."/>
            <person name="Caccamo M."/>
            <person name="Echenique V."/>
        </authorList>
    </citation>
    <scope>NUCLEOTIDE SEQUENCE [LARGE SCALE GENOMIC DNA]</scope>
    <source>
        <strain evidence="2">cv. Victoria</strain>
        <tissue evidence="1">Leaf</tissue>
    </source>
</reference>
<evidence type="ECO:0000313" key="1">
    <source>
        <dbReference type="EMBL" id="TVU14422.1"/>
    </source>
</evidence>
<name>A0A5J9TST3_9POAL</name>
<gene>
    <name evidence="1" type="ORF">EJB05_37890</name>
</gene>
<sequence length="335" mass="37486">MAQSYRFDNLADRLTLHQASPLPPPPLDAFRLRVFCGDFRAAGRWIWRALERSPAAFCLHCDNDDPLAYSSERSPCFPSLILHRHGGAYTCRLRTVSLSGMNLSSDFGDEVIAECPVLEELHLEDCWYEFCRLASLSLKKLFMNRCGPEYLTGTLVLAIPRVVSLHIDGRPPPITSEGEMPSLVSASLTNTAGDLGVLCSLRDARSLDLSGFSAKSLLLDVPVFRNMRNLVLNACELGAECQVLRRFLRDAPSVEKLTIHNCTFRSKKRKRTSSYHEHLPIAYPCKNLRSIELEFDEGLAVAELANALADISKEVVQTIESSVKEGKRRVKISYQ</sequence>
<protein>
    <recommendedName>
        <fullName evidence="3">FBD domain-containing protein</fullName>
    </recommendedName>
</protein>
<keyword evidence="2" id="KW-1185">Reference proteome</keyword>
<dbReference type="PANTHER" id="PTHR34223">
    <property type="entry name" value="OS11G0201299 PROTEIN"/>
    <property type="match status" value="1"/>
</dbReference>